<dbReference type="Proteomes" id="UP000507470">
    <property type="component" value="Unassembled WGS sequence"/>
</dbReference>
<evidence type="ECO:0000256" key="12">
    <source>
        <dbReference type="ARBA" id="ARBA00022917"/>
    </source>
</evidence>
<dbReference type="SUPFAM" id="SSF46955">
    <property type="entry name" value="Putative DNA-binding domain"/>
    <property type="match status" value="2"/>
</dbReference>
<evidence type="ECO:0000256" key="14">
    <source>
        <dbReference type="ARBA" id="ARBA00033189"/>
    </source>
</evidence>
<dbReference type="InterPro" id="IPR005146">
    <property type="entry name" value="B3/B4_tRNA-bd"/>
</dbReference>
<evidence type="ECO:0000256" key="9">
    <source>
        <dbReference type="ARBA" id="ARBA00022741"/>
    </source>
</evidence>
<name>A0A6J8D764_MYTCO</name>
<dbReference type="SMART" id="SM00874">
    <property type="entry name" value="B5"/>
    <property type="match status" value="1"/>
</dbReference>
<dbReference type="GO" id="GO:0006432">
    <property type="term" value="P:phenylalanyl-tRNA aminoacylation"/>
    <property type="evidence" value="ECO:0007669"/>
    <property type="project" value="InterPro"/>
</dbReference>
<comment type="similarity">
    <text evidence="3">Belongs to the phenylalanyl-tRNA synthetase beta subunit family. Type 2 subfamily.</text>
</comment>
<dbReference type="SUPFAM" id="SSF55681">
    <property type="entry name" value="Class II aaRS and biotin synthetases"/>
    <property type="match status" value="1"/>
</dbReference>
<dbReference type="InterPro" id="IPR041616">
    <property type="entry name" value="PheRS_beta_core"/>
</dbReference>
<dbReference type="InterPro" id="IPR004531">
    <property type="entry name" value="Phe-tRNA-synth_IIc_bsu_arc_euk"/>
</dbReference>
<accession>A0A6J8D764</accession>
<evidence type="ECO:0000256" key="11">
    <source>
        <dbReference type="ARBA" id="ARBA00022842"/>
    </source>
</evidence>
<feature type="domain" description="B3/B4 tRNA-binding" evidence="15">
    <location>
        <begin position="106"/>
        <end position="268"/>
    </location>
</feature>
<keyword evidence="8" id="KW-0479">Metal-binding</keyword>
<evidence type="ECO:0000256" key="6">
    <source>
        <dbReference type="ARBA" id="ARBA00022490"/>
    </source>
</evidence>
<protein>
    <recommendedName>
        <fullName evidence="5">Phenylalanine--tRNA ligase beta subunit</fullName>
        <ecNumber evidence="4">6.1.1.20</ecNumber>
    </recommendedName>
    <alternativeName>
        <fullName evidence="14">Phenylalanyl-tRNA synthetase beta subunit</fullName>
    </alternativeName>
</protein>
<evidence type="ECO:0000259" key="15">
    <source>
        <dbReference type="SMART" id="SM00873"/>
    </source>
</evidence>
<evidence type="ECO:0000256" key="8">
    <source>
        <dbReference type="ARBA" id="ARBA00022723"/>
    </source>
</evidence>
<keyword evidence="7 17" id="KW-0436">Ligase</keyword>
<dbReference type="GO" id="GO:0005524">
    <property type="term" value="F:ATP binding"/>
    <property type="evidence" value="ECO:0007669"/>
    <property type="project" value="UniProtKB-KW"/>
</dbReference>
<gene>
    <name evidence="17" type="ORF">MCOR_38343</name>
</gene>
<evidence type="ECO:0000256" key="5">
    <source>
        <dbReference type="ARBA" id="ARBA00017032"/>
    </source>
</evidence>
<evidence type="ECO:0000313" key="18">
    <source>
        <dbReference type="Proteomes" id="UP000507470"/>
    </source>
</evidence>
<evidence type="ECO:0000256" key="7">
    <source>
        <dbReference type="ARBA" id="ARBA00022598"/>
    </source>
</evidence>
<dbReference type="NCBIfam" id="TIGR00471">
    <property type="entry name" value="pheT_arch"/>
    <property type="match status" value="1"/>
</dbReference>
<keyword evidence="13" id="KW-0030">Aminoacyl-tRNA synthetase</keyword>
<dbReference type="GO" id="GO:0003723">
    <property type="term" value="F:RNA binding"/>
    <property type="evidence" value="ECO:0007669"/>
    <property type="project" value="InterPro"/>
</dbReference>
<evidence type="ECO:0000256" key="10">
    <source>
        <dbReference type="ARBA" id="ARBA00022840"/>
    </source>
</evidence>
<dbReference type="InterPro" id="IPR045060">
    <property type="entry name" value="Phe-tRNA-ligase_IIc_bsu"/>
</dbReference>
<keyword evidence="10" id="KW-0067">ATP-binding</keyword>
<reference evidence="17 18" key="1">
    <citation type="submission" date="2020-06" db="EMBL/GenBank/DDBJ databases">
        <authorList>
            <person name="Li R."/>
            <person name="Bekaert M."/>
        </authorList>
    </citation>
    <scope>NUCLEOTIDE SEQUENCE [LARGE SCALE GENOMIC DNA]</scope>
    <source>
        <strain evidence="18">wild</strain>
    </source>
</reference>
<dbReference type="GO" id="GO:0000287">
    <property type="term" value="F:magnesium ion binding"/>
    <property type="evidence" value="ECO:0007669"/>
    <property type="project" value="InterPro"/>
</dbReference>
<dbReference type="OrthoDB" id="1698572at2759"/>
<dbReference type="EMBL" id="CACVKT020006975">
    <property type="protein sequence ID" value="CAC5404573.1"/>
    <property type="molecule type" value="Genomic_DNA"/>
</dbReference>
<dbReference type="InterPro" id="IPR020825">
    <property type="entry name" value="Phe-tRNA_synthase-like_B3/B4"/>
</dbReference>
<dbReference type="InterPro" id="IPR009061">
    <property type="entry name" value="DNA-bd_dom_put_sf"/>
</dbReference>
<dbReference type="GO" id="GO:0009328">
    <property type="term" value="C:phenylalanine-tRNA ligase complex"/>
    <property type="evidence" value="ECO:0007669"/>
    <property type="project" value="TreeGrafter"/>
</dbReference>
<dbReference type="AlphaFoldDB" id="A0A6J8D764"/>
<evidence type="ECO:0000256" key="13">
    <source>
        <dbReference type="ARBA" id="ARBA00023146"/>
    </source>
</evidence>
<comment type="subcellular location">
    <subcellularLocation>
        <location evidence="2">Cytoplasm</location>
    </subcellularLocation>
</comment>
<sequence length="517" mass="58833">MPTIEVKKDLLFKALGRKYSFEEFDELGFEFGLEAEEPEEEEILQNPDLANVWKIEIPANRYDLLCIEGISRALLVFLEQKQCPRYTTVKPQKLQQMKILPATKQVRPHGVAAVLRNIKFTPDSYRSFIDLQDKLHHNLCRRRTLVAIGTHDLDTIQGPFIYDAKPPKDIKFKPLSQAKEFTAPEMMEMYSLDSHLKPYLPIIRDKPVYPVIYDRNNVVLSMPPIINGDHSKITLDTRNVFIESTATDLNKAKIVLDTLVTMFSEYCDQPFTVEPVEVTHSDGSVHLYPELPYRYEEVDVEDVNKKVGISISAENMSNLLTKMLEHVIHPCDVIEDVAIAYGYNKIVKKIPATSTIADQFPVNKLTDLLRQEVACAGFTEVLTFALCSRDDVATKMRKNIKDSNAVHIANPKTLEFQIGRTTLLPGVLKTISNNKNMPLPLKLLPFLDVMLVIIVQSEQGYYIKSCKDATYFEGRCAEIIFNNSVIGKIGVLHPEVLKEFELTNPCSCMEFSIEPFL</sequence>
<dbReference type="EC" id="6.1.1.20" evidence="4"/>
<evidence type="ECO:0000313" key="17">
    <source>
        <dbReference type="EMBL" id="CAC5404573.1"/>
    </source>
</evidence>
<dbReference type="InterPro" id="IPR040659">
    <property type="entry name" value="PhetRS_B1"/>
</dbReference>
<proteinExistence type="inferred from homology"/>
<dbReference type="Gene3D" id="3.30.930.10">
    <property type="entry name" value="Bira Bifunctional Protein, Domain 2"/>
    <property type="match status" value="2"/>
</dbReference>
<keyword evidence="11" id="KW-0460">Magnesium</keyword>
<dbReference type="SUPFAM" id="SSF56037">
    <property type="entry name" value="PheT/TilS domain"/>
    <property type="match status" value="1"/>
</dbReference>
<dbReference type="PANTHER" id="PTHR10947">
    <property type="entry name" value="PHENYLALANYL-TRNA SYNTHETASE BETA CHAIN AND LEUCINE-RICH REPEAT-CONTAINING PROTEIN 47"/>
    <property type="match status" value="1"/>
</dbReference>
<evidence type="ECO:0000256" key="4">
    <source>
        <dbReference type="ARBA" id="ARBA00012814"/>
    </source>
</evidence>
<evidence type="ECO:0000256" key="3">
    <source>
        <dbReference type="ARBA" id="ARBA00007438"/>
    </source>
</evidence>
<organism evidence="17 18">
    <name type="scientific">Mytilus coruscus</name>
    <name type="common">Sea mussel</name>
    <dbReference type="NCBI Taxonomy" id="42192"/>
    <lineage>
        <taxon>Eukaryota</taxon>
        <taxon>Metazoa</taxon>
        <taxon>Spiralia</taxon>
        <taxon>Lophotrochozoa</taxon>
        <taxon>Mollusca</taxon>
        <taxon>Bivalvia</taxon>
        <taxon>Autobranchia</taxon>
        <taxon>Pteriomorphia</taxon>
        <taxon>Mytilida</taxon>
        <taxon>Mytiloidea</taxon>
        <taxon>Mytilidae</taxon>
        <taxon>Mytilinae</taxon>
        <taxon>Mytilus</taxon>
    </lineage>
</organism>
<dbReference type="Pfam" id="PF03483">
    <property type="entry name" value="B3_4"/>
    <property type="match status" value="1"/>
</dbReference>
<evidence type="ECO:0000256" key="1">
    <source>
        <dbReference type="ARBA" id="ARBA00001946"/>
    </source>
</evidence>
<dbReference type="Gene3D" id="3.50.40.10">
    <property type="entry name" value="Phenylalanyl-trna Synthetase, Chain B, domain 3"/>
    <property type="match status" value="1"/>
</dbReference>
<evidence type="ECO:0000259" key="16">
    <source>
        <dbReference type="SMART" id="SM00874"/>
    </source>
</evidence>
<keyword evidence="6" id="KW-0963">Cytoplasm</keyword>
<dbReference type="Gene3D" id="3.30.56.10">
    <property type="match status" value="2"/>
</dbReference>
<dbReference type="PANTHER" id="PTHR10947:SF0">
    <property type="entry name" value="PHENYLALANINE--TRNA LIGASE BETA SUBUNIT"/>
    <property type="match status" value="1"/>
</dbReference>
<dbReference type="GO" id="GO:0004826">
    <property type="term" value="F:phenylalanine-tRNA ligase activity"/>
    <property type="evidence" value="ECO:0007669"/>
    <property type="project" value="UniProtKB-EC"/>
</dbReference>
<keyword evidence="12" id="KW-0648">Protein biosynthesis</keyword>
<dbReference type="InterPro" id="IPR045864">
    <property type="entry name" value="aa-tRNA-synth_II/BPL/LPL"/>
</dbReference>
<keyword evidence="9" id="KW-0547">Nucleotide-binding</keyword>
<keyword evidence="18" id="KW-1185">Reference proteome</keyword>
<evidence type="ECO:0000256" key="2">
    <source>
        <dbReference type="ARBA" id="ARBA00004496"/>
    </source>
</evidence>
<comment type="cofactor">
    <cofactor evidence="1">
        <name>Mg(2+)</name>
        <dbReference type="ChEBI" id="CHEBI:18420"/>
    </cofactor>
</comment>
<dbReference type="Pfam" id="PF17759">
    <property type="entry name" value="tRNA_synthFbeta"/>
    <property type="match status" value="2"/>
</dbReference>
<dbReference type="Pfam" id="PF18262">
    <property type="entry name" value="PhetRS_B1"/>
    <property type="match status" value="1"/>
</dbReference>
<feature type="domain" description="B5" evidence="16">
    <location>
        <begin position="293"/>
        <end position="343"/>
    </location>
</feature>
<dbReference type="SMART" id="SM00873">
    <property type="entry name" value="B3_4"/>
    <property type="match status" value="1"/>
</dbReference>
<dbReference type="FunFam" id="3.50.40.10:FF:000002">
    <property type="entry name" value="phenylalanine--tRNA ligase beta subunit"/>
    <property type="match status" value="1"/>
</dbReference>
<dbReference type="InterPro" id="IPR005147">
    <property type="entry name" value="tRNA_synthase_B5-dom"/>
</dbReference>